<dbReference type="PANTHER" id="PTHR21567:SF87">
    <property type="entry name" value="CRESCERIN-LIKE PROTEIN CHE-12"/>
    <property type="match status" value="1"/>
</dbReference>
<dbReference type="GO" id="GO:0005881">
    <property type="term" value="C:cytoplasmic microtubule"/>
    <property type="evidence" value="ECO:0007669"/>
    <property type="project" value="TreeGrafter"/>
</dbReference>
<comment type="caution">
    <text evidence="1">The sequence shown here is derived from an EMBL/GenBank/DDBJ whole genome shotgun (WGS) entry which is preliminary data.</text>
</comment>
<organism evidence="1 2">
    <name type="scientific">Neodrepanis coruscans</name>
    <name type="common">wattled asity</name>
    <dbReference type="NCBI Taxonomy" id="254563"/>
    <lineage>
        <taxon>Eukaryota</taxon>
        <taxon>Metazoa</taxon>
        <taxon>Chordata</taxon>
        <taxon>Craniata</taxon>
        <taxon>Vertebrata</taxon>
        <taxon>Euteleostomi</taxon>
        <taxon>Archelosauria</taxon>
        <taxon>Archosauria</taxon>
        <taxon>Dinosauria</taxon>
        <taxon>Saurischia</taxon>
        <taxon>Theropoda</taxon>
        <taxon>Coelurosauria</taxon>
        <taxon>Aves</taxon>
        <taxon>Neognathae</taxon>
        <taxon>Neoaves</taxon>
        <taxon>Telluraves</taxon>
        <taxon>Australaves</taxon>
        <taxon>Passeriformes</taxon>
        <taxon>Philepittidae</taxon>
        <taxon>Neodrepanis</taxon>
    </lineage>
</organism>
<feature type="non-terminal residue" evidence="1">
    <location>
        <position position="1"/>
    </location>
</feature>
<feature type="non-terminal residue" evidence="1">
    <location>
        <position position="108"/>
    </location>
</feature>
<reference evidence="1 2" key="1">
    <citation type="submission" date="2019-09" db="EMBL/GenBank/DDBJ databases">
        <title>Bird 10,000 Genomes (B10K) Project - Family phase.</title>
        <authorList>
            <person name="Zhang G."/>
        </authorList>
    </citation>
    <scope>NUCLEOTIDE SEQUENCE [LARGE SCALE GENOMIC DNA]</scope>
    <source>
        <strain evidence="1">B10K-DU-002-79</strain>
    </source>
</reference>
<gene>
    <name evidence="1" type="primary">Togaram1</name>
    <name evidence="1" type="ORF">NEOCOR_R09326</name>
</gene>
<evidence type="ECO:0000313" key="1">
    <source>
        <dbReference type="EMBL" id="NXS07231.1"/>
    </source>
</evidence>
<keyword evidence="2" id="KW-1185">Reference proteome</keyword>
<evidence type="ECO:0000313" key="2">
    <source>
        <dbReference type="Proteomes" id="UP000560066"/>
    </source>
</evidence>
<dbReference type="GO" id="GO:0000226">
    <property type="term" value="P:microtubule cytoskeleton organization"/>
    <property type="evidence" value="ECO:0007669"/>
    <property type="project" value="TreeGrafter"/>
</dbReference>
<dbReference type="OrthoDB" id="63891at2759"/>
<dbReference type="Proteomes" id="UP000560066">
    <property type="component" value="Unassembled WGS sequence"/>
</dbReference>
<dbReference type="GO" id="GO:0008017">
    <property type="term" value="F:microtubule binding"/>
    <property type="evidence" value="ECO:0007669"/>
    <property type="project" value="TreeGrafter"/>
</dbReference>
<protein>
    <submittedName>
        <fullName evidence="1">TGRM1 protein</fullName>
    </submittedName>
</protein>
<sequence>LLLQPFCTKAQFLNGKAKQDLTEKLAGLVAELYPRKPLAVEQRVLAVLWHLLGHSPGTGAAAGGSLRGATAGLARALRAHMGPSLGTHAATQPLHVRRALQELLDTGT</sequence>
<accession>A0A7L2RD92</accession>
<dbReference type="AlphaFoldDB" id="A0A7L2RD92"/>
<name>A0A7L2RD92_9PASS</name>
<proteinExistence type="predicted"/>
<dbReference type="PANTHER" id="PTHR21567">
    <property type="entry name" value="CLASP"/>
    <property type="match status" value="1"/>
</dbReference>
<dbReference type="EMBL" id="VYZS01017533">
    <property type="protein sequence ID" value="NXS07231.1"/>
    <property type="molecule type" value="Genomic_DNA"/>
</dbReference>
<dbReference type="GO" id="GO:0005929">
    <property type="term" value="C:cilium"/>
    <property type="evidence" value="ECO:0007669"/>
    <property type="project" value="TreeGrafter"/>
</dbReference>